<dbReference type="AlphaFoldDB" id="A0A0C9YEX2"/>
<organism evidence="1 2">
    <name type="scientific">Pisolithus microcarpus 441</name>
    <dbReference type="NCBI Taxonomy" id="765257"/>
    <lineage>
        <taxon>Eukaryota</taxon>
        <taxon>Fungi</taxon>
        <taxon>Dikarya</taxon>
        <taxon>Basidiomycota</taxon>
        <taxon>Agaricomycotina</taxon>
        <taxon>Agaricomycetes</taxon>
        <taxon>Agaricomycetidae</taxon>
        <taxon>Boletales</taxon>
        <taxon>Sclerodermatineae</taxon>
        <taxon>Pisolithaceae</taxon>
        <taxon>Pisolithus</taxon>
    </lineage>
</organism>
<accession>A0A0C9YEX2</accession>
<name>A0A0C9YEX2_9AGAM</name>
<keyword evidence="2" id="KW-1185">Reference proteome</keyword>
<dbReference type="HOGENOM" id="CLU_2655441_0_0_1"/>
<reference evidence="2" key="2">
    <citation type="submission" date="2015-01" db="EMBL/GenBank/DDBJ databases">
        <title>Evolutionary Origins and Diversification of the Mycorrhizal Mutualists.</title>
        <authorList>
            <consortium name="DOE Joint Genome Institute"/>
            <consortium name="Mycorrhizal Genomics Consortium"/>
            <person name="Kohler A."/>
            <person name="Kuo A."/>
            <person name="Nagy L.G."/>
            <person name="Floudas D."/>
            <person name="Copeland A."/>
            <person name="Barry K.W."/>
            <person name="Cichocki N."/>
            <person name="Veneault-Fourrey C."/>
            <person name="LaButti K."/>
            <person name="Lindquist E.A."/>
            <person name="Lipzen A."/>
            <person name="Lundell T."/>
            <person name="Morin E."/>
            <person name="Murat C."/>
            <person name="Riley R."/>
            <person name="Ohm R."/>
            <person name="Sun H."/>
            <person name="Tunlid A."/>
            <person name="Henrissat B."/>
            <person name="Grigoriev I.V."/>
            <person name="Hibbett D.S."/>
            <person name="Martin F."/>
        </authorList>
    </citation>
    <scope>NUCLEOTIDE SEQUENCE [LARGE SCALE GENOMIC DNA]</scope>
    <source>
        <strain evidence="2">441</strain>
    </source>
</reference>
<dbReference type="EMBL" id="KN833726">
    <property type="protein sequence ID" value="KIK23405.1"/>
    <property type="molecule type" value="Genomic_DNA"/>
</dbReference>
<evidence type="ECO:0000313" key="2">
    <source>
        <dbReference type="Proteomes" id="UP000054018"/>
    </source>
</evidence>
<proteinExistence type="predicted"/>
<protein>
    <submittedName>
        <fullName evidence="1">Uncharacterized protein</fullName>
    </submittedName>
</protein>
<dbReference type="Proteomes" id="UP000054018">
    <property type="component" value="Unassembled WGS sequence"/>
</dbReference>
<reference evidence="1 2" key="1">
    <citation type="submission" date="2014-04" db="EMBL/GenBank/DDBJ databases">
        <authorList>
            <consortium name="DOE Joint Genome Institute"/>
            <person name="Kuo A."/>
            <person name="Kohler A."/>
            <person name="Costa M.D."/>
            <person name="Nagy L.G."/>
            <person name="Floudas D."/>
            <person name="Copeland A."/>
            <person name="Barry K.W."/>
            <person name="Cichocki N."/>
            <person name="Veneault-Fourrey C."/>
            <person name="LaButti K."/>
            <person name="Lindquist E.A."/>
            <person name="Lipzen A."/>
            <person name="Lundell T."/>
            <person name="Morin E."/>
            <person name="Murat C."/>
            <person name="Sun H."/>
            <person name="Tunlid A."/>
            <person name="Henrissat B."/>
            <person name="Grigoriev I.V."/>
            <person name="Hibbett D.S."/>
            <person name="Martin F."/>
            <person name="Nordberg H.P."/>
            <person name="Cantor M.N."/>
            <person name="Hua S.X."/>
        </authorList>
    </citation>
    <scope>NUCLEOTIDE SEQUENCE [LARGE SCALE GENOMIC DNA]</scope>
    <source>
        <strain evidence="1 2">441</strain>
    </source>
</reference>
<sequence>MTIRYLSPLSVSPSRTLKAIVHVSGSSIFGYDTTPVSSACFQRAPQKKPWCTSVVDTKYLFSISSGSKPDVTLPLV</sequence>
<evidence type="ECO:0000313" key="1">
    <source>
        <dbReference type="EMBL" id="KIK23405.1"/>
    </source>
</evidence>
<gene>
    <name evidence="1" type="ORF">PISMIDRAFT_679373</name>
</gene>